<evidence type="ECO:0000256" key="2">
    <source>
        <dbReference type="SAM" id="Phobius"/>
    </source>
</evidence>
<organism evidence="4 5">
    <name type="scientific">Blautia luti</name>
    <dbReference type="NCBI Taxonomy" id="89014"/>
    <lineage>
        <taxon>Bacteria</taxon>
        <taxon>Bacillati</taxon>
        <taxon>Bacillota</taxon>
        <taxon>Clostridia</taxon>
        <taxon>Lachnospirales</taxon>
        <taxon>Lachnospiraceae</taxon>
        <taxon>Blautia</taxon>
    </lineage>
</organism>
<feature type="transmembrane region" description="Helical" evidence="2">
    <location>
        <begin position="473"/>
        <end position="493"/>
    </location>
</feature>
<protein>
    <recommendedName>
        <fullName evidence="3">ABC1 atypical kinase-like domain-containing protein</fullName>
    </recommendedName>
</protein>
<name>A0A564W8N1_9FIRM</name>
<dbReference type="PANTHER" id="PTHR10566">
    <property type="entry name" value="CHAPERONE-ACTIVITY OF BC1 COMPLEX CABC1 -RELATED"/>
    <property type="match status" value="1"/>
</dbReference>
<dbReference type="EMBL" id="CABHNW010000188">
    <property type="protein sequence ID" value="VUX41215.1"/>
    <property type="molecule type" value="Genomic_DNA"/>
</dbReference>
<evidence type="ECO:0000313" key="5">
    <source>
        <dbReference type="Proteomes" id="UP000408482"/>
    </source>
</evidence>
<keyword evidence="2" id="KW-0472">Membrane</keyword>
<evidence type="ECO:0000256" key="1">
    <source>
        <dbReference type="ARBA" id="ARBA00009670"/>
    </source>
</evidence>
<keyword evidence="2" id="KW-1133">Transmembrane helix</keyword>
<keyword evidence="5" id="KW-1185">Reference proteome</keyword>
<dbReference type="InterPro" id="IPR050154">
    <property type="entry name" value="UbiB_kinase"/>
</dbReference>
<dbReference type="GO" id="GO:0016740">
    <property type="term" value="F:transferase activity"/>
    <property type="evidence" value="ECO:0007669"/>
    <property type="project" value="UniProtKB-KW"/>
</dbReference>
<feature type="domain" description="ABC1 atypical kinase-like" evidence="3">
    <location>
        <begin position="75"/>
        <end position="315"/>
    </location>
</feature>
<sequence length="533" mass="60107">MGREEKEKKEKGGYGERLREITVVLKKHAITRGVSPEKLRLILEDLGPTYIKLGQIMSLRSDILPKRYCDELMKLCSDVPPMPFSQVIEVLEESMGCPWQEEFQHIEQKPLGAASIAQVHRATLKTGEEVVIKVQRKGIYETMARDIGLMHKAVRLMPPVSIKGMVDLNMVLSELWTVTQEEMNFLTEAANMAKFAKKNKDVAFVKVPILYREYISPHVLVMEYIDGFAVNDKADLLANGYDLNEVGTKYVDNFIKQVMEDGFFHADPHPGNVRIQDGKIVWIDMGMMGRLTEHDRQLIAEAIEGVAMNNIGKIQDAVLALGEFKGKPDSSKLYEDIRGLMEKYGTADMGNIDVAEVMVDLMEVMKENKIMMPHGLTMLARGLTHVEGVLAEICPDINMTQIAAARLKEQLFSNGNWKREIKKEGKNLAWSLKRAVDIPSLAADFLQGCMKGQTKINLDLHASDDLAWLLRRLVRNIVMGLWVMALLISSSIICTTDMKPKLWGIPALGAFGYVFAFIIVLYVFIKHFFSGKK</sequence>
<reference evidence="4 5" key="1">
    <citation type="submission" date="2019-07" db="EMBL/GenBank/DDBJ databases">
        <authorList>
            <person name="Hibberd C M."/>
            <person name="Gehrig L. J."/>
            <person name="Chang H.-W."/>
            <person name="Venkatesh S."/>
        </authorList>
    </citation>
    <scope>NUCLEOTIDE SEQUENCE [LARGE SCALE GENOMIC DNA]</scope>
    <source>
        <strain evidence="4">Blautia_luti_SSTS_Bg7063</strain>
    </source>
</reference>
<accession>A0A564W8N1</accession>
<comment type="similarity">
    <text evidence="1">Belongs to the protein kinase superfamily. ADCK protein kinase family.</text>
</comment>
<dbReference type="InterPro" id="IPR004147">
    <property type="entry name" value="ABC1_dom"/>
</dbReference>
<dbReference type="RefSeq" id="WP_144096211.1">
    <property type="nucleotide sequence ID" value="NZ_CABHMX010000012.1"/>
</dbReference>
<dbReference type="SUPFAM" id="SSF56112">
    <property type="entry name" value="Protein kinase-like (PK-like)"/>
    <property type="match status" value="1"/>
</dbReference>
<gene>
    <name evidence="4" type="primary">ubiB</name>
    <name evidence="4" type="ORF">RSSSTS7063_01834</name>
</gene>
<dbReference type="AlphaFoldDB" id="A0A564W8N1"/>
<dbReference type="Pfam" id="PF03109">
    <property type="entry name" value="ABC1"/>
    <property type="match status" value="1"/>
</dbReference>
<keyword evidence="4" id="KW-0808">Transferase</keyword>
<dbReference type="CDD" id="cd05121">
    <property type="entry name" value="ABC1_ADCK3-like"/>
    <property type="match status" value="1"/>
</dbReference>
<evidence type="ECO:0000259" key="3">
    <source>
        <dbReference type="Pfam" id="PF03109"/>
    </source>
</evidence>
<dbReference type="Proteomes" id="UP000408482">
    <property type="component" value="Unassembled WGS sequence"/>
</dbReference>
<dbReference type="PANTHER" id="PTHR10566:SF113">
    <property type="entry name" value="PROTEIN ACTIVITY OF BC1 COMPLEX KINASE 7, CHLOROPLASTIC"/>
    <property type="match status" value="1"/>
</dbReference>
<dbReference type="InterPro" id="IPR011009">
    <property type="entry name" value="Kinase-like_dom_sf"/>
</dbReference>
<feature type="transmembrane region" description="Helical" evidence="2">
    <location>
        <begin position="505"/>
        <end position="525"/>
    </location>
</feature>
<keyword evidence="2" id="KW-0812">Transmembrane</keyword>
<proteinExistence type="inferred from homology"/>
<evidence type="ECO:0000313" key="4">
    <source>
        <dbReference type="EMBL" id="VUX41215.1"/>
    </source>
</evidence>